<keyword evidence="11" id="KW-0521">NADP</keyword>
<evidence type="ECO:0000256" key="15">
    <source>
        <dbReference type="ARBA" id="ARBA00023239"/>
    </source>
</evidence>
<comment type="catalytic activity">
    <reaction evidence="20">
        <text>(6S)-NADPHX + ADP = AMP + phosphate + NADPH + H(+)</text>
        <dbReference type="Rhea" id="RHEA:32235"/>
        <dbReference type="ChEBI" id="CHEBI:15378"/>
        <dbReference type="ChEBI" id="CHEBI:43474"/>
        <dbReference type="ChEBI" id="CHEBI:57783"/>
        <dbReference type="ChEBI" id="CHEBI:64076"/>
        <dbReference type="ChEBI" id="CHEBI:456215"/>
        <dbReference type="ChEBI" id="CHEBI:456216"/>
        <dbReference type="EC" id="4.2.1.136"/>
    </reaction>
</comment>
<keyword evidence="15" id="KW-0456">Lyase</keyword>
<proteinExistence type="inferred from homology"/>
<dbReference type="EC" id="5.1.99.6" evidence="6"/>
<evidence type="ECO:0000256" key="6">
    <source>
        <dbReference type="ARBA" id="ARBA00012228"/>
    </source>
</evidence>
<dbReference type="InterPro" id="IPR029056">
    <property type="entry name" value="Ribokinase-like"/>
</dbReference>
<dbReference type="GO" id="GO:0110051">
    <property type="term" value="P:metabolite repair"/>
    <property type="evidence" value="ECO:0007669"/>
    <property type="project" value="TreeGrafter"/>
</dbReference>
<dbReference type="Gene3D" id="3.40.50.10260">
    <property type="entry name" value="YjeF N-terminal domain"/>
    <property type="match status" value="1"/>
</dbReference>
<dbReference type="InterPro" id="IPR017953">
    <property type="entry name" value="Carbohydrate_kinase_pred_CS"/>
</dbReference>
<dbReference type="InterPro" id="IPR000631">
    <property type="entry name" value="CARKD"/>
</dbReference>
<dbReference type="Pfam" id="PF03853">
    <property type="entry name" value="YjeF_N"/>
    <property type="match status" value="1"/>
</dbReference>
<dbReference type="PROSITE" id="PS51385">
    <property type="entry name" value="YJEF_N"/>
    <property type="match status" value="1"/>
</dbReference>
<keyword evidence="12" id="KW-0630">Potassium</keyword>
<evidence type="ECO:0000259" key="22">
    <source>
        <dbReference type="PROSITE" id="PS51385"/>
    </source>
</evidence>
<protein>
    <recommendedName>
        <fullName evidence="18">Nicotinamide nucleotide repair protein</fullName>
        <ecNumber evidence="7">4.2.1.136</ecNumber>
        <ecNumber evidence="6">5.1.99.6</ecNumber>
    </recommendedName>
</protein>
<dbReference type="InterPro" id="IPR036652">
    <property type="entry name" value="YjeF_N_dom_sf"/>
</dbReference>
<evidence type="ECO:0000256" key="10">
    <source>
        <dbReference type="ARBA" id="ARBA00022840"/>
    </source>
</evidence>
<feature type="domain" description="YjeF N-terminal" evidence="22">
    <location>
        <begin position="15"/>
        <end position="227"/>
    </location>
</feature>
<keyword evidence="16" id="KW-0511">Multifunctional enzyme</keyword>
<evidence type="ECO:0000256" key="8">
    <source>
        <dbReference type="ARBA" id="ARBA00022723"/>
    </source>
</evidence>
<feature type="non-terminal residue" evidence="23">
    <location>
        <position position="1"/>
    </location>
</feature>
<dbReference type="NCBIfam" id="TIGR00196">
    <property type="entry name" value="yjeF_cterm"/>
    <property type="match status" value="1"/>
</dbReference>
<dbReference type="GO" id="GO:0046872">
    <property type="term" value="F:metal ion binding"/>
    <property type="evidence" value="ECO:0007669"/>
    <property type="project" value="UniProtKB-KW"/>
</dbReference>
<comment type="function">
    <text evidence="17">Bifunctional enzyme that catalyzes the epimerization of the S- and R-forms of NAD(P)HX and the dehydration of the S-form of NAD(P)HX at the expense of ADP, which is converted to AMP. This allows the repair of both epimers of NAD(P)HX, a damaged form of NAD(P)H that is a result of enzymatic or heat-dependent hydration.</text>
</comment>
<name>A0A381PLY7_9ZZZZ</name>
<dbReference type="SUPFAM" id="SSF53613">
    <property type="entry name" value="Ribokinase-like"/>
    <property type="match status" value="1"/>
</dbReference>
<dbReference type="GO" id="GO:0052855">
    <property type="term" value="F:ADP-dependent NAD(P)H-hydrate dehydratase activity"/>
    <property type="evidence" value="ECO:0007669"/>
    <property type="project" value="UniProtKB-EC"/>
</dbReference>
<feature type="domain" description="YjeF C-terminal" evidence="21">
    <location>
        <begin position="238"/>
        <end position="520"/>
    </location>
</feature>
<evidence type="ECO:0000256" key="20">
    <source>
        <dbReference type="ARBA" id="ARBA00049209"/>
    </source>
</evidence>
<evidence type="ECO:0000256" key="11">
    <source>
        <dbReference type="ARBA" id="ARBA00022857"/>
    </source>
</evidence>
<dbReference type="HAMAP" id="MF_01965">
    <property type="entry name" value="NADHX_dehydratase"/>
    <property type="match status" value="1"/>
</dbReference>
<dbReference type="EC" id="4.2.1.136" evidence="7"/>
<dbReference type="PROSITE" id="PS51383">
    <property type="entry name" value="YJEF_C_3"/>
    <property type="match status" value="1"/>
</dbReference>
<dbReference type="PANTHER" id="PTHR12592">
    <property type="entry name" value="ATP-DEPENDENT (S)-NAD(P)H-HYDRATE DEHYDRATASE FAMILY MEMBER"/>
    <property type="match status" value="1"/>
</dbReference>
<dbReference type="NCBIfam" id="TIGR00197">
    <property type="entry name" value="yjeF_nterm"/>
    <property type="match status" value="1"/>
</dbReference>
<keyword evidence="9" id="KW-0547">Nucleotide-binding</keyword>
<dbReference type="PROSITE" id="PS01050">
    <property type="entry name" value="YJEF_C_2"/>
    <property type="match status" value="1"/>
</dbReference>
<keyword evidence="14" id="KW-0413">Isomerase</keyword>
<evidence type="ECO:0000256" key="13">
    <source>
        <dbReference type="ARBA" id="ARBA00023027"/>
    </source>
</evidence>
<evidence type="ECO:0000256" key="1">
    <source>
        <dbReference type="ARBA" id="ARBA00000013"/>
    </source>
</evidence>
<evidence type="ECO:0000256" key="9">
    <source>
        <dbReference type="ARBA" id="ARBA00022741"/>
    </source>
</evidence>
<dbReference type="Gene3D" id="3.40.1190.20">
    <property type="match status" value="1"/>
</dbReference>
<gene>
    <name evidence="23" type="ORF">METZ01_LOCUS20804</name>
</gene>
<evidence type="ECO:0000256" key="12">
    <source>
        <dbReference type="ARBA" id="ARBA00022958"/>
    </source>
</evidence>
<comment type="cofactor">
    <cofactor evidence="3">
        <name>K(+)</name>
        <dbReference type="ChEBI" id="CHEBI:29103"/>
    </cofactor>
</comment>
<evidence type="ECO:0000256" key="18">
    <source>
        <dbReference type="ARBA" id="ARBA00032624"/>
    </source>
</evidence>
<dbReference type="PIRSF" id="PIRSF017184">
    <property type="entry name" value="Nnr"/>
    <property type="match status" value="1"/>
</dbReference>
<dbReference type="GO" id="GO:0005524">
    <property type="term" value="F:ATP binding"/>
    <property type="evidence" value="ECO:0007669"/>
    <property type="project" value="UniProtKB-KW"/>
</dbReference>
<comment type="catalytic activity">
    <reaction evidence="1">
        <text>(6R)-NADHX = (6S)-NADHX</text>
        <dbReference type="Rhea" id="RHEA:32215"/>
        <dbReference type="ChEBI" id="CHEBI:64074"/>
        <dbReference type="ChEBI" id="CHEBI:64075"/>
        <dbReference type="EC" id="5.1.99.6"/>
    </reaction>
</comment>
<comment type="catalytic activity">
    <reaction evidence="2">
        <text>(6R)-NADPHX = (6S)-NADPHX</text>
        <dbReference type="Rhea" id="RHEA:32227"/>
        <dbReference type="ChEBI" id="CHEBI:64076"/>
        <dbReference type="ChEBI" id="CHEBI:64077"/>
        <dbReference type="EC" id="5.1.99.6"/>
    </reaction>
</comment>
<dbReference type="SUPFAM" id="SSF64153">
    <property type="entry name" value="YjeF N-terminal domain-like"/>
    <property type="match status" value="1"/>
</dbReference>
<dbReference type="EMBL" id="UINC01001026">
    <property type="protein sequence ID" value="SUZ67950.1"/>
    <property type="molecule type" value="Genomic_DNA"/>
</dbReference>
<dbReference type="GO" id="GO:0052856">
    <property type="term" value="F:NAD(P)HX epimerase activity"/>
    <property type="evidence" value="ECO:0007669"/>
    <property type="project" value="UniProtKB-EC"/>
</dbReference>
<evidence type="ECO:0000256" key="2">
    <source>
        <dbReference type="ARBA" id="ARBA00000909"/>
    </source>
</evidence>
<evidence type="ECO:0000313" key="23">
    <source>
        <dbReference type="EMBL" id="SUZ67950.1"/>
    </source>
</evidence>
<evidence type="ECO:0000256" key="17">
    <source>
        <dbReference type="ARBA" id="ARBA00025153"/>
    </source>
</evidence>
<keyword evidence="8" id="KW-0479">Metal-binding</keyword>
<dbReference type="InterPro" id="IPR004443">
    <property type="entry name" value="YjeF_N_dom"/>
</dbReference>
<keyword evidence="13" id="KW-0520">NAD</keyword>
<evidence type="ECO:0000256" key="16">
    <source>
        <dbReference type="ARBA" id="ARBA00023268"/>
    </source>
</evidence>
<evidence type="ECO:0000256" key="4">
    <source>
        <dbReference type="ARBA" id="ARBA00006001"/>
    </source>
</evidence>
<evidence type="ECO:0000256" key="19">
    <source>
        <dbReference type="ARBA" id="ARBA00048238"/>
    </source>
</evidence>
<evidence type="ECO:0000259" key="21">
    <source>
        <dbReference type="PROSITE" id="PS51383"/>
    </source>
</evidence>
<dbReference type="HAMAP" id="MF_01966">
    <property type="entry name" value="NADHX_epimerase"/>
    <property type="match status" value="1"/>
</dbReference>
<organism evidence="23">
    <name type="scientific">marine metagenome</name>
    <dbReference type="NCBI Taxonomy" id="408172"/>
    <lineage>
        <taxon>unclassified sequences</taxon>
        <taxon>metagenomes</taxon>
        <taxon>ecological metagenomes</taxon>
    </lineage>
</organism>
<comment type="similarity">
    <text evidence="4">In the N-terminal section; belongs to the NnrE/AIBP family.</text>
</comment>
<comment type="similarity">
    <text evidence="5">In the C-terminal section; belongs to the NnrD/CARKD family.</text>
</comment>
<evidence type="ECO:0000256" key="5">
    <source>
        <dbReference type="ARBA" id="ARBA00009524"/>
    </source>
</evidence>
<dbReference type="PANTHER" id="PTHR12592:SF0">
    <property type="entry name" value="ATP-DEPENDENT (S)-NAD(P)H-HYDRATE DEHYDRATASE"/>
    <property type="match status" value="1"/>
</dbReference>
<dbReference type="AlphaFoldDB" id="A0A381PLY7"/>
<dbReference type="Pfam" id="PF01256">
    <property type="entry name" value="Carb_kinase"/>
    <property type="match status" value="1"/>
</dbReference>
<reference evidence="23" key="1">
    <citation type="submission" date="2018-05" db="EMBL/GenBank/DDBJ databases">
        <authorList>
            <person name="Lanie J.A."/>
            <person name="Ng W.-L."/>
            <person name="Kazmierczak K.M."/>
            <person name="Andrzejewski T.M."/>
            <person name="Davidsen T.M."/>
            <person name="Wayne K.J."/>
            <person name="Tettelin H."/>
            <person name="Glass J.I."/>
            <person name="Rusch D."/>
            <person name="Podicherti R."/>
            <person name="Tsui H.-C.T."/>
            <person name="Winkler M.E."/>
        </authorList>
    </citation>
    <scope>NUCLEOTIDE SEQUENCE</scope>
</reference>
<comment type="catalytic activity">
    <reaction evidence="19">
        <text>(6S)-NADHX + ADP = AMP + phosphate + NADH + H(+)</text>
        <dbReference type="Rhea" id="RHEA:32223"/>
        <dbReference type="ChEBI" id="CHEBI:15378"/>
        <dbReference type="ChEBI" id="CHEBI:43474"/>
        <dbReference type="ChEBI" id="CHEBI:57945"/>
        <dbReference type="ChEBI" id="CHEBI:64074"/>
        <dbReference type="ChEBI" id="CHEBI:456215"/>
        <dbReference type="ChEBI" id="CHEBI:456216"/>
        <dbReference type="EC" id="4.2.1.136"/>
    </reaction>
</comment>
<dbReference type="InterPro" id="IPR030677">
    <property type="entry name" value="Nnr"/>
</dbReference>
<evidence type="ECO:0000256" key="14">
    <source>
        <dbReference type="ARBA" id="ARBA00023235"/>
    </source>
</evidence>
<dbReference type="CDD" id="cd01171">
    <property type="entry name" value="YXKO-related"/>
    <property type="match status" value="1"/>
</dbReference>
<sequence length="535" mass="55813">VDGGLGMRVLNGTQILEAERRTIEEIGIPAIVLMENAGRQVVAALEARFDDLAQRRVAILCGCGNNGGDGFVVARTLQQRDILASVFLVGEVANVKDEARRNLEVLGRLGMTVVEIRDEQAWELHYSEISDYDIIVDALLGTGVRVPLVGLLQTLVADINVSNIPVVSVDLPTGVSADSHDIVGEVMEASLTVTMAVPKIPLILPPAESQAGDLVVADIGIPQEVIDNVEPPKIDLLTRETILELVNPRHDDAHKGDFGHVLIVAGSNGKSGAASLAGIGSIRSGAGLVTVASPKSCQGIIAAAAPDYMTEGLAETPEGLVDFAALEAVLRIESDVVAVGPGLGTGPSVSAFVHGLLERVGTPIILDADALNAFVGDVDRLHGRDGLDVVITPHPGEMARLLGTTVDDVQANRVEIARQFAMAHHLHVVLKGYRTVIATPTGAVFLNLTGNPGMAVGGTGDVLTGVIAAWSAQLLDADAACKVAVYVHGMAGDIAEVDKGEISMSASDLTDHLGTALLDLSSSNQIEDESQGNRN</sequence>
<keyword evidence="10" id="KW-0067">ATP-binding</keyword>
<evidence type="ECO:0000256" key="7">
    <source>
        <dbReference type="ARBA" id="ARBA00013129"/>
    </source>
</evidence>
<evidence type="ECO:0000256" key="3">
    <source>
        <dbReference type="ARBA" id="ARBA00001958"/>
    </source>
</evidence>
<accession>A0A381PLY7</accession>